<sequence length="281" mass="30790">MSAPPTYQAATSDWSGPFDDDSAAQQNLQPQQTHQVSRAVTAASMMNRNDERRPLPAGWVRCYDPSSEHVFYVEESTRRSIWVHPYDDPAFLASLPDDDPTNPNGSAARQAREQAEQERRTEERLRAKAREADGPVYSSQPAPAPSPPPPPSLNRMGSSGFGPASSTSSFGPAGFGAPNQPQHGHKSWLQKKKDKLSVSKDERQRMKEQQKEADIDNQIARTQQQQDMSDRVGNNGMPNGQPMVMGPGAIGSARYSSVYRPMPVNYGMGMIGSAAPFSTPF</sequence>
<feature type="domain" description="WW" evidence="2">
    <location>
        <begin position="53"/>
        <end position="87"/>
    </location>
</feature>
<feature type="compositionally biased region" description="Basic and acidic residues" evidence="1">
    <location>
        <begin position="110"/>
        <end position="133"/>
    </location>
</feature>
<dbReference type="InterPro" id="IPR001202">
    <property type="entry name" value="WW_dom"/>
</dbReference>
<evidence type="ECO:0000259" key="2">
    <source>
        <dbReference type="PROSITE" id="PS50020"/>
    </source>
</evidence>
<feature type="compositionally biased region" description="Pro residues" evidence="1">
    <location>
        <begin position="142"/>
        <end position="152"/>
    </location>
</feature>
<reference evidence="3 4" key="1">
    <citation type="submission" date="2017-03" db="EMBL/GenBank/DDBJ databases">
        <title>Widespread Adenine N6-methylation of Active Genes in Fungi.</title>
        <authorList>
            <consortium name="DOE Joint Genome Institute"/>
            <person name="Mondo S.J."/>
            <person name="Dannebaum R.O."/>
            <person name="Kuo R.C."/>
            <person name="Louie K.B."/>
            <person name="Bewick A.J."/>
            <person name="Labutti K."/>
            <person name="Haridas S."/>
            <person name="Kuo A."/>
            <person name="Salamov A."/>
            <person name="Ahrendt S.R."/>
            <person name="Lau R."/>
            <person name="Bowen B.P."/>
            <person name="Lipzen A."/>
            <person name="Sullivan W."/>
            <person name="Andreopoulos W.B."/>
            <person name="Clum A."/>
            <person name="Lindquist E."/>
            <person name="Daum C."/>
            <person name="Northen T.R."/>
            <person name="Ramamoorthy G."/>
            <person name="Schmitz R.J."/>
            <person name="Gryganskyi A."/>
            <person name="Culley D."/>
            <person name="Magnuson J."/>
            <person name="James T.Y."/>
            <person name="O'Malley M.A."/>
            <person name="Stajich J.E."/>
            <person name="Spatafora J.W."/>
            <person name="Visel A."/>
            <person name="Grigoriev I.V."/>
        </authorList>
    </citation>
    <scope>NUCLEOTIDE SEQUENCE [LARGE SCALE GENOMIC DNA]</scope>
    <source>
        <strain evidence="3 4">NRRL Y-17943</strain>
    </source>
</reference>
<evidence type="ECO:0000313" key="3">
    <source>
        <dbReference type="EMBL" id="ORX38307.1"/>
    </source>
</evidence>
<feature type="compositionally biased region" description="Basic and acidic residues" evidence="1">
    <location>
        <begin position="195"/>
        <end position="214"/>
    </location>
</feature>
<accession>A0A1Y1UL76</accession>
<dbReference type="RefSeq" id="XP_021872229.1">
    <property type="nucleotide sequence ID" value="XM_022015276.1"/>
</dbReference>
<dbReference type="CDD" id="cd00201">
    <property type="entry name" value="WW"/>
    <property type="match status" value="1"/>
</dbReference>
<dbReference type="SUPFAM" id="SSF51045">
    <property type="entry name" value="WW domain"/>
    <property type="match status" value="1"/>
</dbReference>
<dbReference type="EMBL" id="NBSH01000004">
    <property type="protein sequence ID" value="ORX38307.1"/>
    <property type="molecule type" value="Genomic_DNA"/>
</dbReference>
<gene>
    <name evidence="3" type="ORF">BD324DRAFT_620384</name>
</gene>
<feature type="compositionally biased region" description="Low complexity" evidence="1">
    <location>
        <begin position="157"/>
        <end position="177"/>
    </location>
</feature>
<dbReference type="SMART" id="SM00456">
    <property type="entry name" value="WW"/>
    <property type="match status" value="1"/>
</dbReference>
<dbReference type="InterPro" id="IPR036020">
    <property type="entry name" value="WW_dom_sf"/>
</dbReference>
<evidence type="ECO:0000256" key="1">
    <source>
        <dbReference type="SAM" id="MobiDB-lite"/>
    </source>
</evidence>
<dbReference type="STRING" id="4999.A0A1Y1UL76"/>
<dbReference type="AlphaFoldDB" id="A0A1Y1UL76"/>
<proteinExistence type="predicted"/>
<dbReference type="Pfam" id="PF00397">
    <property type="entry name" value="WW"/>
    <property type="match status" value="1"/>
</dbReference>
<organism evidence="3 4">
    <name type="scientific">Kockovaella imperatae</name>
    <dbReference type="NCBI Taxonomy" id="4999"/>
    <lineage>
        <taxon>Eukaryota</taxon>
        <taxon>Fungi</taxon>
        <taxon>Dikarya</taxon>
        <taxon>Basidiomycota</taxon>
        <taxon>Agaricomycotina</taxon>
        <taxon>Tremellomycetes</taxon>
        <taxon>Tremellales</taxon>
        <taxon>Cuniculitremaceae</taxon>
        <taxon>Kockovaella</taxon>
    </lineage>
</organism>
<dbReference type="OrthoDB" id="2367685at2759"/>
<dbReference type="InParanoid" id="A0A1Y1UL76"/>
<evidence type="ECO:0000313" key="4">
    <source>
        <dbReference type="Proteomes" id="UP000193218"/>
    </source>
</evidence>
<dbReference type="Proteomes" id="UP000193218">
    <property type="component" value="Unassembled WGS sequence"/>
</dbReference>
<feature type="region of interest" description="Disordered" evidence="1">
    <location>
        <begin position="1"/>
        <end position="38"/>
    </location>
</feature>
<name>A0A1Y1UL76_9TREE</name>
<keyword evidence="4" id="KW-1185">Reference proteome</keyword>
<dbReference type="PROSITE" id="PS50020">
    <property type="entry name" value="WW_DOMAIN_2"/>
    <property type="match status" value="1"/>
</dbReference>
<dbReference type="GeneID" id="33557084"/>
<protein>
    <recommendedName>
        <fullName evidence="2">WW domain-containing protein</fullName>
    </recommendedName>
</protein>
<feature type="compositionally biased region" description="Polar residues" evidence="1">
    <location>
        <begin position="23"/>
        <end position="38"/>
    </location>
</feature>
<feature type="compositionally biased region" description="Basic residues" evidence="1">
    <location>
        <begin position="183"/>
        <end position="194"/>
    </location>
</feature>
<feature type="region of interest" description="Disordered" evidence="1">
    <location>
        <begin position="89"/>
        <end position="245"/>
    </location>
</feature>
<dbReference type="Gene3D" id="2.20.70.10">
    <property type="match status" value="1"/>
</dbReference>
<comment type="caution">
    <text evidence="3">The sequence shown here is derived from an EMBL/GenBank/DDBJ whole genome shotgun (WGS) entry which is preliminary data.</text>
</comment>